<evidence type="ECO:0000256" key="3">
    <source>
        <dbReference type="ARBA" id="ARBA00023082"/>
    </source>
</evidence>
<dbReference type="PANTHER" id="PTHR43133:SF25">
    <property type="entry name" value="RNA POLYMERASE SIGMA FACTOR RFAY-RELATED"/>
    <property type="match status" value="1"/>
</dbReference>
<dbReference type="PANTHER" id="PTHR43133">
    <property type="entry name" value="RNA POLYMERASE ECF-TYPE SIGMA FACTO"/>
    <property type="match status" value="1"/>
</dbReference>
<dbReference type="Pfam" id="PF04542">
    <property type="entry name" value="Sigma70_r2"/>
    <property type="match status" value="1"/>
</dbReference>
<dbReference type="OrthoDB" id="9803470at2"/>
<keyword evidence="3" id="KW-0731">Sigma factor</keyword>
<dbReference type="SUPFAM" id="SSF88946">
    <property type="entry name" value="Sigma2 domain of RNA polymerase sigma factors"/>
    <property type="match status" value="1"/>
</dbReference>
<dbReference type="GO" id="GO:0006352">
    <property type="term" value="P:DNA-templated transcription initiation"/>
    <property type="evidence" value="ECO:0007669"/>
    <property type="project" value="InterPro"/>
</dbReference>
<dbReference type="SUPFAM" id="SSF88659">
    <property type="entry name" value="Sigma3 and sigma4 domains of RNA polymerase sigma factors"/>
    <property type="match status" value="1"/>
</dbReference>
<dbReference type="NCBIfam" id="TIGR02937">
    <property type="entry name" value="sigma70-ECF"/>
    <property type="match status" value="1"/>
</dbReference>
<keyword evidence="4" id="KW-0804">Transcription</keyword>
<dbReference type="Gene3D" id="1.10.10.10">
    <property type="entry name" value="Winged helix-like DNA-binding domain superfamily/Winged helix DNA-binding domain"/>
    <property type="match status" value="1"/>
</dbReference>
<dbReference type="InterPro" id="IPR039425">
    <property type="entry name" value="RNA_pol_sigma-70-like"/>
</dbReference>
<evidence type="ECO:0000256" key="1">
    <source>
        <dbReference type="ARBA" id="ARBA00010641"/>
    </source>
</evidence>
<evidence type="ECO:0000256" key="2">
    <source>
        <dbReference type="ARBA" id="ARBA00023015"/>
    </source>
</evidence>
<evidence type="ECO:0000259" key="5">
    <source>
        <dbReference type="Pfam" id="PF04542"/>
    </source>
</evidence>
<feature type="domain" description="RNA polymerase sigma-70 region 2" evidence="5">
    <location>
        <begin position="21"/>
        <end position="75"/>
    </location>
</feature>
<evidence type="ECO:0000313" key="8">
    <source>
        <dbReference type="Proteomes" id="UP000245647"/>
    </source>
</evidence>
<feature type="domain" description="RNA polymerase sigma factor 70 region 4 type 2" evidence="6">
    <location>
        <begin position="103"/>
        <end position="152"/>
    </location>
</feature>
<dbReference type="Pfam" id="PF08281">
    <property type="entry name" value="Sigma70_r4_2"/>
    <property type="match status" value="1"/>
</dbReference>
<dbReference type="InterPro" id="IPR036388">
    <property type="entry name" value="WH-like_DNA-bd_sf"/>
</dbReference>
<accession>A0A2U2PCE1</accession>
<evidence type="ECO:0000259" key="6">
    <source>
        <dbReference type="Pfam" id="PF08281"/>
    </source>
</evidence>
<dbReference type="GO" id="GO:0003677">
    <property type="term" value="F:DNA binding"/>
    <property type="evidence" value="ECO:0007669"/>
    <property type="project" value="InterPro"/>
</dbReference>
<gene>
    <name evidence="7" type="ORF">DDR33_19525</name>
</gene>
<sequence length="158" mass="18749">MEKKEFDHLLTTQSKYLKPQALRFTRDADDAKDLIQDTLLKAILNSDKFRDGTNFKGWLYTIMRNLFVNNYRKRGFHTCTLENEEATNLHVENNGESNMRLEGIRTALNRLPRQYYKPFTMYLEGYKYHEITDSLFIPIGTIKNRIHVARKILRQTIS</sequence>
<evidence type="ECO:0000313" key="7">
    <source>
        <dbReference type="EMBL" id="PWG79030.1"/>
    </source>
</evidence>
<organism evidence="7 8">
    <name type="scientific">Pararcticibacter amylolyticus</name>
    <dbReference type="NCBI Taxonomy" id="2173175"/>
    <lineage>
        <taxon>Bacteria</taxon>
        <taxon>Pseudomonadati</taxon>
        <taxon>Bacteroidota</taxon>
        <taxon>Sphingobacteriia</taxon>
        <taxon>Sphingobacteriales</taxon>
        <taxon>Sphingobacteriaceae</taxon>
        <taxon>Pararcticibacter</taxon>
    </lineage>
</organism>
<dbReference type="Gene3D" id="1.10.1740.10">
    <property type="match status" value="1"/>
</dbReference>
<comment type="similarity">
    <text evidence="1">Belongs to the sigma-70 factor family. ECF subfamily.</text>
</comment>
<dbReference type="InterPro" id="IPR007627">
    <property type="entry name" value="RNA_pol_sigma70_r2"/>
</dbReference>
<dbReference type="GO" id="GO:0016987">
    <property type="term" value="F:sigma factor activity"/>
    <property type="evidence" value="ECO:0007669"/>
    <property type="project" value="UniProtKB-KW"/>
</dbReference>
<reference evidence="7 8" key="1">
    <citation type="submission" date="2018-04" db="EMBL/GenBank/DDBJ databases">
        <title>Pedobacter chongqingensis sp. nov., isolated from a rottenly hemp rope.</title>
        <authorList>
            <person name="Cai Y."/>
        </authorList>
    </citation>
    <scope>NUCLEOTIDE SEQUENCE [LARGE SCALE GENOMIC DNA]</scope>
    <source>
        <strain evidence="7 8">FJ4-8</strain>
    </source>
</reference>
<dbReference type="InterPro" id="IPR014284">
    <property type="entry name" value="RNA_pol_sigma-70_dom"/>
</dbReference>
<dbReference type="InterPro" id="IPR013249">
    <property type="entry name" value="RNA_pol_sigma70_r4_t2"/>
</dbReference>
<dbReference type="EMBL" id="QEAS01000018">
    <property type="protein sequence ID" value="PWG79030.1"/>
    <property type="molecule type" value="Genomic_DNA"/>
</dbReference>
<dbReference type="AlphaFoldDB" id="A0A2U2PCE1"/>
<dbReference type="InterPro" id="IPR013325">
    <property type="entry name" value="RNA_pol_sigma_r2"/>
</dbReference>
<dbReference type="RefSeq" id="WP_109417473.1">
    <property type="nucleotide sequence ID" value="NZ_QEAS01000018.1"/>
</dbReference>
<evidence type="ECO:0000256" key="4">
    <source>
        <dbReference type="ARBA" id="ARBA00023163"/>
    </source>
</evidence>
<protein>
    <submittedName>
        <fullName evidence="7">RNA polymerase subunit sigma</fullName>
    </submittedName>
</protein>
<dbReference type="Proteomes" id="UP000245647">
    <property type="component" value="Unassembled WGS sequence"/>
</dbReference>
<keyword evidence="8" id="KW-1185">Reference proteome</keyword>
<comment type="caution">
    <text evidence="7">The sequence shown here is derived from an EMBL/GenBank/DDBJ whole genome shotgun (WGS) entry which is preliminary data.</text>
</comment>
<keyword evidence="2" id="KW-0805">Transcription regulation</keyword>
<dbReference type="InterPro" id="IPR013324">
    <property type="entry name" value="RNA_pol_sigma_r3/r4-like"/>
</dbReference>
<proteinExistence type="inferred from homology"/>
<name>A0A2U2PCE1_9SPHI</name>